<reference evidence="2 3" key="1">
    <citation type="submission" date="2017-05" db="EMBL/GenBank/DDBJ databases">
        <title>Complete genome sequence of Meiothermus taiwanensis WR-220.</title>
        <authorList>
            <person name="Wu W.-L."/>
            <person name="Lo W.-S."/>
            <person name="Kuo C.-H."/>
            <person name="Wu S.-H."/>
        </authorList>
    </citation>
    <scope>NUCLEOTIDE SEQUENCE [LARGE SCALE GENOMIC DNA]</scope>
    <source>
        <strain evidence="2 3">WR-220</strain>
    </source>
</reference>
<protein>
    <submittedName>
        <fullName evidence="2">Uncharacterized protein</fullName>
    </submittedName>
</protein>
<name>A0ABN5M053_9DEIN</name>
<evidence type="ECO:0000313" key="3">
    <source>
        <dbReference type="Proteomes" id="UP000263013"/>
    </source>
</evidence>
<feature type="region of interest" description="Disordered" evidence="1">
    <location>
        <begin position="133"/>
        <end position="152"/>
    </location>
</feature>
<evidence type="ECO:0000256" key="1">
    <source>
        <dbReference type="SAM" id="MobiDB-lite"/>
    </source>
</evidence>
<sequence>MPGSDAIRIEPRPFLRFVAGLLNRCPLWVASPTPDQNHLLARSPLGTRYVFQAFSHLSGLDSALQDALSAKRTHQAEGVVLILLDQPQGASFGELAQAHGVQLWTLADVDYLVMAADLESNAPLAHLGLHTQPTNATIAPPPAPTARAERGL</sequence>
<accession>A0ABN5M053</accession>
<dbReference type="EMBL" id="CP021130">
    <property type="protein sequence ID" value="AWR87909.1"/>
    <property type="molecule type" value="Genomic_DNA"/>
</dbReference>
<proteinExistence type="predicted"/>
<keyword evidence="3" id="KW-1185">Reference proteome</keyword>
<organism evidence="2 3">
    <name type="scientific">Meiothermus taiwanensis WR-220</name>
    <dbReference type="NCBI Taxonomy" id="1339250"/>
    <lineage>
        <taxon>Bacteria</taxon>
        <taxon>Thermotogati</taxon>
        <taxon>Deinococcota</taxon>
        <taxon>Deinococci</taxon>
        <taxon>Thermales</taxon>
        <taxon>Thermaceae</taxon>
        <taxon>Meiothermus</taxon>
    </lineage>
</organism>
<evidence type="ECO:0000313" key="2">
    <source>
        <dbReference type="EMBL" id="AWR87909.1"/>
    </source>
</evidence>
<dbReference type="RefSeq" id="WP_043983308.1">
    <property type="nucleotide sequence ID" value="NZ_CP021130.1"/>
</dbReference>
<dbReference type="Proteomes" id="UP000263013">
    <property type="component" value="Chromosome"/>
</dbReference>
<gene>
    <name evidence="2" type="ORF">Mtai_v1c26810</name>
</gene>